<gene>
    <name evidence="1" type="ORF">D3272_26620</name>
</gene>
<protein>
    <recommendedName>
        <fullName evidence="3">ArsR family transcriptional regulator</fullName>
    </recommendedName>
</protein>
<keyword evidence="2" id="KW-1185">Reference proteome</keyword>
<name>A0A4Q2R490_9HYPH</name>
<evidence type="ECO:0000313" key="1">
    <source>
        <dbReference type="EMBL" id="RYB01355.1"/>
    </source>
</evidence>
<evidence type="ECO:0000313" key="2">
    <source>
        <dbReference type="Proteomes" id="UP000289411"/>
    </source>
</evidence>
<comment type="caution">
    <text evidence="1">The sequence shown here is derived from an EMBL/GenBank/DDBJ whole genome shotgun (WGS) entry which is preliminary data.</text>
</comment>
<accession>A0A4Q2R490</accession>
<dbReference type="InterPro" id="IPR036390">
    <property type="entry name" value="WH_DNA-bd_sf"/>
</dbReference>
<dbReference type="InterPro" id="IPR036388">
    <property type="entry name" value="WH-like_DNA-bd_sf"/>
</dbReference>
<reference evidence="1 2" key="1">
    <citation type="submission" date="2018-09" db="EMBL/GenBank/DDBJ databases">
        <authorList>
            <person name="Grouzdev D.S."/>
            <person name="Krutkina M.S."/>
        </authorList>
    </citation>
    <scope>NUCLEOTIDE SEQUENCE [LARGE SCALE GENOMIC DNA]</scope>
    <source>
        <strain evidence="1 2">RmlP001</strain>
    </source>
</reference>
<organism evidence="1 2">
    <name type="scientific">Lichenibacterium ramalinae</name>
    <dbReference type="NCBI Taxonomy" id="2316527"/>
    <lineage>
        <taxon>Bacteria</taxon>
        <taxon>Pseudomonadati</taxon>
        <taxon>Pseudomonadota</taxon>
        <taxon>Alphaproteobacteria</taxon>
        <taxon>Hyphomicrobiales</taxon>
        <taxon>Lichenihabitantaceae</taxon>
        <taxon>Lichenibacterium</taxon>
    </lineage>
</organism>
<evidence type="ECO:0008006" key="3">
    <source>
        <dbReference type="Google" id="ProtNLM"/>
    </source>
</evidence>
<sequence>MIVTTLRTSPDTLILAFLSKRTQATTPAIQAACHMTPGELRTRLAWLESQRFITGRQDARLVPPARAFMITSEGRRRIGRS</sequence>
<proteinExistence type="predicted"/>
<dbReference type="Proteomes" id="UP000289411">
    <property type="component" value="Unassembled WGS sequence"/>
</dbReference>
<reference evidence="1 2" key="2">
    <citation type="submission" date="2019-02" db="EMBL/GenBank/DDBJ databases">
        <title>'Lichenibacterium ramalinii' gen. nov. sp. nov., 'Lichenibacterium minor' gen. nov. sp. nov.</title>
        <authorList>
            <person name="Pankratov T."/>
        </authorList>
    </citation>
    <scope>NUCLEOTIDE SEQUENCE [LARGE SCALE GENOMIC DNA]</scope>
    <source>
        <strain evidence="1 2">RmlP001</strain>
    </source>
</reference>
<dbReference type="SUPFAM" id="SSF46785">
    <property type="entry name" value="Winged helix' DNA-binding domain"/>
    <property type="match status" value="1"/>
</dbReference>
<dbReference type="EMBL" id="QYBC01000046">
    <property type="protein sequence ID" value="RYB01355.1"/>
    <property type="molecule type" value="Genomic_DNA"/>
</dbReference>
<dbReference type="AlphaFoldDB" id="A0A4Q2R490"/>
<dbReference type="Gene3D" id="1.10.10.10">
    <property type="entry name" value="Winged helix-like DNA-binding domain superfamily/Winged helix DNA-binding domain"/>
    <property type="match status" value="1"/>
</dbReference>